<gene>
    <name evidence="4" type="ORF">KTH89_06965</name>
</gene>
<feature type="domain" description="NADPH-dependent FMN reductase-like" evidence="3">
    <location>
        <begin position="1"/>
        <end position="150"/>
    </location>
</feature>
<keyword evidence="1" id="KW-0285">Flavoprotein</keyword>
<protein>
    <submittedName>
        <fullName evidence="4">Flavodoxin family protein</fullName>
    </submittedName>
</protein>
<dbReference type="InterPro" id="IPR029039">
    <property type="entry name" value="Flavoprotein-like_sf"/>
</dbReference>
<dbReference type="PANTHER" id="PTHR43278">
    <property type="entry name" value="NAD(P)H-DEPENDENT FMN-CONTAINING OXIDOREDUCTASE YWQN-RELATED"/>
    <property type="match status" value="1"/>
</dbReference>
<organism evidence="4 5">
    <name type="scientific">Diplocloster agilis</name>
    <dbReference type="NCBI Taxonomy" id="2850323"/>
    <lineage>
        <taxon>Bacteria</taxon>
        <taxon>Bacillati</taxon>
        <taxon>Bacillota</taxon>
        <taxon>Clostridia</taxon>
        <taxon>Lachnospirales</taxon>
        <taxon>Lachnospiraceae</taxon>
        <taxon>Diplocloster</taxon>
    </lineage>
</organism>
<dbReference type="EMBL" id="JAHQCW010000008">
    <property type="protein sequence ID" value="MBU9736274.1"/>
    <property type="molecule type" value="Genomic_DNA"/>
</dbReference>
<name>A0A949JX70_9FIRM</name>
<dbReference type="InterPro" id="IPR051796">
    <property type="entry name" value="ISF_SsuE-like"/>
</dbReference>
<keyword evidence="2" id="KW-0288">FMN</keyword>
<keyword evidence="5" id="KW-1185">Reference proteome</keyword>
<dbReference type="SUPFAM" id="SSF52218">
    <property type="entry name" value="Flavoproteins"/>
    <property type="match status" value="1"/>
</dbReference>
<dbReference type="AlphaFoldDB" id="A0A949JX70"/>
<dbReference type="RefSeq" id="WP_238721174.1">
    <property type="nucleotide sequence ID" value="NZ_JAHQCW010000008.1"/>
</dbReference>
<dbReference type="PANTHER" id="PTHR43278:SF4">
    <property type="entry name" value="NAD(P)H-DEPENDENT FMN-CONTAINING OXIDOREDUCTASE YWQN-RELATED"/>
    <property type="match status" value="1"/>
</dbReference>
<proteinExistence type="predicted"/>
<evidence type="ECO:0000259" key="3">
    <source>
        <dbReference type="Pfam" id="PF03358"/>
    </source>
</evidence>
<dbReference type="Proteomes" id="UP000712157">
    <property type="component" value="Unassembled WGS sequence"/>
</dbReference>
<dbReference type="Gene3D" id="3.40.50.360">
    <property type="match status" value="1"/>
</dbReference>
<dbReference type="GO" id="GO:0016491">
    <property type="term" value="F:oxidoreductase activity"/>
    <property type="evidence" value="ECO:0007669"/>
    <property type="project" value="InterPro"/>
</dbReference>
<comment type="caution">
    <text evidence="4">The sequence shown here is derived from an EMBL/GenBank/DDBJ whole genome shotgun (WGS) entry which is preliminary data.</text>
</comment>
<evidence type="ECO:0000313" key="4">
    <source>
        <dbReference type="EMBL" id="MBU9736274.1"/>
    </source>
</evidence>
<reference evidence="4" key="1">
    <citation type="submission" date="2021-06" db="EMBL/GenBank/DDBJ databases">
        <title>Description of novel taxa of the family Lachnospiraceae.</title>
        <authorList>
            <person name="Chaplin A.V."/>
            <person name="Sokolova S.R."/>
            <person name="Pikina A.P."/>
            <person name="Korzhanova M."/>
            <person name="Belova V."/>
            <person name="Korostin D."/>
            <person name="Efimov B.A."/>
        </authorList>
    </citation>
    <scope>NUCLEOTIDE SEQUENCE</scope>
    <source>
        <strain evidence="4">ASD5720</strain>
    </source>
</reference>
<evidence type="ECO:0000256" key="2">
    <source>
        <dbReference type="ARBA" id="ARBA00022643"/>
    </source>
</evidence>
<dbReference type="InterPro" id="IPR005025">
    <property type="entry name" value="FMN_Rdtase-like_dom"/>
</dbReference>
<dbReference type="Pfam" id="PF03358">
    <property type="entry name" value="FMN_red"/>
    <property type="match status" value="1"/>
</dbReference>
<accession>A0A949JX70</accession>
<evidence type="ECO:0000313" key="5">
    <source>
        <dbReference type="Proteomes" id="UP000712157"/>
    </source>
</evidence>
<sequence>MKVLMLNGSSNMKGNTFCALSYIGEQLQKEGIEYEIFQIGGAPVRDCIGCGRCGESGCVFTDDKVNAFVAKAKEADGFIFGTPVYYAHPSGRVLSFLDRVFYSSGNVFAYKPGASVAVARRAGTTASFDVMNKYFGISQMPVAGTTYWNVIHGMRPGEVESDGEGIQTMRNLAKNMAWMMKCFEKGREAGIALPDTEKTVRTNFIRS</sequence>
<evidence type="ECO:0000256" key="1">
    <source>
        <dbReference type="ARBA" id="ARBA00022630"/>
    </source>
</evidence>